<organism evidence="2 3">
    <name type="scientific">Aaosphaeria arxii CBS 175.79</name>
    <dbReference type="NCBI Taxonomy" id="1450172"/>
    <lineage>
        <taxon>Eukaryota</taxon>
        <taxon>Fungi</taxon>
        <taxon>Dikarya</taxon>
        <taxon>Ascomycota</taxon>
        <taxon>Pezizomycotina</taxon>
        <taxon>Dothideomycetes</taxon>
        <taxon>Pleosporomycetidae</taxon>
        <taxon>Pleosporales</taxon>
        <taxon>Pleosporales incertae sedis</taxon>
        <taxon>Aaosphaeria</taxon>
    </lineage>
</organism>
<dbReference type="GeneID" id="54279718"/>
<reference evidence="2" key="1">
    <citation type="journal article" date="2020" name="Stud. Mycol.">
        <title>101 Dothideomycetes genomes: a test case for predicting lifestyles and emergence of pathogens.</title>
        <authorList>
            <person name="Haridas S."/>
            <person name="Albert R."/>
            <person name="Binder M."/>
            <person name="Bloem J."/>
            <person name="Labutti K."/>
            <person name="Salamov A."/>
            <person name="Andreopoulos B."/>
            <person name="Baker S."/>
            <person name="Barry K."/>
            <person name="Bills G."/>
            <person name="Bluhm B."/>
            <person name="Cannon C."/>
            <person name="Castanera R."/>
            <person name="Culley D."/>
            <person name="Daum C."/>
            <person name="Ezra D."/>
            <person name="Gonzalez J."/>
            <person name="Henrissat B."/>
            <person name="Kuo A."/>
            <person name="Liang C."/>
            <person name="Lipzen A."/>
            <person name="Lutzoni F."/>
            <person name="Magnuson J."/>
            <person name="Mondo S."/>
            <person name="Nolan M."/>
            <person name="Ohm R."/>
            <person name="Pangilinan J."/>
            <person name="Park H.-J."/>
            <person name="Ramirez L."/>
            <person name="Alfaro M."/>
            <person name="Sun H."/>
            <person name="Tritt A."/>
            <person name="Yoshinaga Y."/>
            <person name="Zwiers L.-H."/>
            <person name="Turgeon B."/>
            <person name="Goodwin S."/>
            <person name="Spatafora J."/>
            <person name="Crous P."/>
            <person name="Grigoriev I."/>
        </authorList>
    </citation>
    <scope>NUCLEOTIDE SEQUENCE</scope>
    <source>
        <strain evidence="2">CBS 175.79</strain>
    </source>
</reference>
<feature type="region of interest" description="Disordered" evidence="1">
    <location>
        <begin position="126"/>
        <end position="153"/>
    </location>
</feature>
<feature type="compositionally biased region" description="Basic residues" evidence="1">
    <location>
        <begin position="129"/>
        <end position="138"/>
    </location>
</feature>
<evidence type="ECO:0000256" key="1">
    <source>
        <dbReference type="SAM" id="MobiDB-lite"/>
    </source>
</evidence>
<proteinExistence type="predicted"/>
<dbReference type="AlphaFoldDB" id="A0A6A5XKG8"/>
<feature type="region of interest" description="Disordered" evidence="1">
    <location>
        <begin position="70"/>
        <end position="100"/>
    </location>
</feature>
<gene>
    <name evidence="2" type="ORF">BU24DRAFT_246140</name>
</gene>
<sequence>MSLLTLQVPFPHPSTMTSYTKEAESPRGDHILSNQLRSMDMDNVKYDPMVQLPSIEQLFGPLDVSRRLSSASSSTTSSSSSTSALASTLTSPALTPSDMSLNNYQQTATRRLNQIACQIAPYSNVSKRPLSKSARRTALKQGGPARARSSVSPDRPIKNIIKADREKGARKVQCSSLSKLQNALLFIKPELPHTAHGQGWKLLKSNNINWDIENALRHRKNDVLDSSTYMILQQHHLLLQIVQHLHQTGDASAASHFSTLIDHLCTEKFPELPPAFTANL</sequence>
<name>A0A6A5XKG8_9PLEO</name>
<dbReference type="EMBL" id="ML978071">
    <property type="protein sequence ID" value="KAF2013755.1"/>
    <property type="molecule type" value="Genomic_DNA"/>
</dbReference>
<dbReference type="RefSeq" id="XP_033382094.1">
    <property type="nucleotide sequence ID" value="XM_033522321.1"/>
</dbReference>
<feature type="compositionally biased region" description="Low complexity" evidence="1">
    <location>
        <begin position="70"/>
        <end position="97"/>
    </location>
</feature>
<accession>A0A6A5XKG8</accession>
<evidence type="ECO:0000313" key="2">
    <source>
        <dbReference type="EMBL" id="KAF2013755.1"/>
    </source>
</evidence>
<dbReference type="Proteomes" id="UP000799778">
    <property type="component" value="Unassembled WGS sequence"/>
</dbReference>
<dbReference type="OrthoDB" id="10279814at2759"/>
<keyword evidence="3" id="KW-1185">Reference proteome</keyword>
<protein>
    <submittedName>
        <fullName evidence="2">Uncharacterized protein</fullName>
    </submittedName>
</protein>
<evidence type="ECO:0000313" key="3">
    <source>
        <dbReference type="Proteomes" id="UP000799778"/>
    </source>
</evidence>